<name>A0AA36MDB6_CYLNA</name>
<organism evidence="2 3">
    <name type="scientific">Cylicocyclus nassatus</name>
    <name type="common">Nematode worm</name>
    <dbReference type="NCBI Taxonomy" id="53992"/>
    <lineage>
        <taxon>Eukaryota</taxon>
        <taxon>Metazoa</taxon>
        <taxon>Ecdysozoa</taxon>
        <taxon>Nematoda</taxon>
        <taxon>Chromadorea</taxon>
        <taxon>Rhabditida</taxon>
        <taxon>Rhabditina</taxon>
        <taxon>Rhabditomorpha</taxon>
        <taxon>Strongyloidea</taxon>
        <taxon>Strongylidae</taxon>
        <taxon>Cylicocyclus</taxon>
    </lineage>
</organism>
<sequence>MKASSQAVSRHMRMFFVLLCHILLITLTISFINYDNGQRKLKERRQQLDRTINELAQRVVAAAADPGVRVNEDLMKNYVEQAYTTLRRIDKGNGELPGPF</sequence>
<gene>
    <name evidence="2" type="ORF">CYNAS_LOCUS20104</name>
</gene>
<comment type="caution">
    <text evidence="2">The sequence shown here is derived from an EMBL/GenBank/DDBJ whole genome shotgun (WGS) entry which is preliminary data.</text>
</comment>
<reference evidence="2" key="1">
    <citation type="submission" date="2023-07" db="EMBL/GenBank/DDBJ databases">
        <authorList>
            <consortium name="CYATHOMIX"/>
        </authorList>
    </citation>
    <scope>NUCLEOTIDE SEQUENCE</scope>
    <source>
        <strain evidence="2">N/A</strain>
    </source>
</reference>
<proteinExistence type="predicted"/>
<evidence type="ECO:0000256" key="1">
    <source>
        <dbReference type="SAM" id="Coils"/>
    </source>
</evidence>
<evidence type="ECO:0000313" key="2">
    <source>
        <dbReference type="EMBL" id="CAJ0608121.1"/>
    </source>
</evidence>
<dbReference type="Proteomes" id="UP001176961">
    <property type="component" value="Unassembled WGS sequence"/>
</dbReference>
<protein>
    <submittedName>
        <fullName evidence="2">Uncharacterized protein</fullName>
    </submittedName>
</protein>
<dbReference type="AlphaFoldDB" id="A0AA36MDB6"/>
<keyword evidence="3" id="KW-1185">Reference proteome</keyword>
<keyword evidence="1" id="KW-0175">Coiled coil</keyword>
<accession>A0AA36MDB6</accession>
<feature type="coiled-coil region" evidence="1">
    <location>
        <begin position="34"/>
        <end position="65"/>
    </location>
</feature>
<evidence type="ECO:0000313" key="3">
    <source>
        <dbReference type="Proteomes" id="UP001176961"/>
    </source>
</evidence>
<dbReference type="EMBL" id="CATQJL010000316">
    <property type="protein sequence ID" value="CAJ0608121.1"/>
    <property type="molecule type" value="Genomic_DNA"/>
</dbReference>